<evidence type="ECO:0000256" key="5">
    <source>
        <dbReference type="ARBA" id="ARBA00023242"/>
    </source>
</evidence>
<feature type="region of interest" description="Disordered" evidence="6">
    <location>
        <begin position="170"/>
        <end position="192"/>
    </location>
</feature>
<evidence type="ECO:0000256" key="3">
    <source>
        <dbReference type="ARBA" id="ARBA00023125"/>
    </source>
</evidence>
<comment type="subcellular location">
    <subcellularLocation>
        <location evidence="1">Nucleus</location>
    </subcellularLocation>
</comment>
<keyword evidence="5" id="KW-0539">Nucleus</keyword>
<comment type="caution">
    <text evidence="8">The sequence shown here is derived from an EMBL/GenBank/DDBJ whole genome shotgun (WGS) entry which is preliminary data.</text>
</comment>
<feature type="region of interest" description="Disordered" evidence="6">
    <location>
        <begin position="353"/>
        <end position="373"/>
    </location>
</feature>
<dbReference type="GO" id="GO:0003700">
    <property type="term" value="F:DNA-binding transcription factor activity"/>
    <property type="evidence" value="ECO:0007669"/>
    <property type="project" value="InterPro"/>
</dbReference>
<feature type="compositionally biased region" description="Basic and acidic residues" evidence="6">
    <location>
        <begin position="1"/>
        <end position="12"/>
    </location>
</feature>
<keyword evidence="9" id="KW-1185">Reference proteome</keyword>
<organism evidence="8 9">
    <name type="scientific">Salix dunnii</name>
    <dbReference type="NCBI Taxonomy" id="1413687"/>
    <lineage>
        <taxon>Eukaryota</taxon>
        <taxon>Viridiplantae</taxon>
        <taxon>Streptophyta</taxon>
        <taxon>Embryophyta</taxon>
        <taxon>Tracheophyta</taxon>
        <taxon>Spermatophyta</taxon>
        <taxon>Magnoliopsida</taxon>
        <taxon>eudicotyledons</taxon>
        <taxon>Gunneridae</taxon>
        <taxon>Pentapetalae</taxon>
        <taxon>rosids</taxon>
        <taxon>fabids</taxon>
        <taxon>Malpighiales</taxon>
        <taxon>Salicaceae</taxon>
        <taxon>Saliceae</taxon>
        <taxon>Salix</taxon>
    </lineage>
</organism>
<dbReference type="InterPro" id="IPR005333">
    <property type="entry name" value="Transcription_factor_TCP"/>
</dbReference>
<proteinExistence type="predicted"/>
<keyword evidence="2" id="KW-0805">Transcription regulation</keyword>
<evidence type="ECO:0000256" key="6">
    <source>
        <dbReference type="SAM" id="MobiDB-lite"/>
    </source>
</evidence>
<dbReference type="GO" id="GO:0043565">
    <property type="term" value="F:sequence-specific DNA binding"/>
    <property type="evidence" value="ECO:0007669"/>
    <property type="project" value="TreeGrafter"/>
</dbReference>
<dbReference type="OrthoDB" id="1889307at2759"/>
<dbReference type="AlphaFoldDB" id="A0A835JAP9"/>
<feature type="compositionally biased region" description="Polar residues" evidence="6">
    <location>
        <begin position="172"/>
        <end position="181"/>
    </location>
</feature>
<evidence type="ECO:0000259" key="7">
    <source>
        <dbReference type="PROSITE" id="PS51369"/>
    </source>
</evidence>
<dbReference type="GO" id="GO:0005634">
    <property type="term" value="C:nucleus"/>
    <property type="evidence" value="ECO:0007669"/>
    <property type="project" value="UniProtKB-SubCell"/>
</dbReference>
<evidence type="ECO:0000313" key="9">
    <source>
        <dbReference type="Proteomes" id="UP000657918"/>
    </source>
</evidence>
<dbReference type="Proteomes" id="UP000657918">
    <property type="component" value="Unassembled WGS sequence"/>
</dbReference>
<dbReference type="EMBL" id="JADGMS010000015">
    <property type="protein sequence ID" value="KAF9667712.1"/>
    <property type="molecule type" value="Genomic_DNA"/>
</dbReference>
<reference evidence="8 9" key="1">
    <citation type="submission" date="2020-10" db="EMBL/GenBank/DDBJ databases">
        <title>Plant Genome Project.</title>
        <authorList>
            <person name="Zhang R.-G."/>
        </authorList>
    </citation>
    <scope>NUCLEOTIDE SEQUENCE [LARGE SCALE GENOMIC DNA]</scope>
    <source>
        <strain evidence="8">FAFU-HL-1</strain>
        <tissue evidence="8">Leaf</tissue>
    </source>
</reference>
<feature type="domain" description="TCP" evidence="7">
    <location>
        <begin position="54"/>
        <end position="112"/>
    </location>
</feature>
<dbReference type="Pfam" id="PF03634">
    <property type="entry name" value="TCP"/>
    <property type="match status" value="1"/>
</dbReference>
<evidence type="ECO:0000256" key="4">
    <source>
        <dbReference type="ARBA" id="ARBA00023163"/>
    </source>
</evidence>
<protein>
    <recommendedName>
        <fullName evidence="7">TCP domain-containing protein</fullName>
    </recommendedName>
</protein>
<feature type="region of interest" description="Disordered" evidence="6">
    <location>
        <begin position="1"/>
        <end position="37"/>
    </location>
</feature>
<evidence type="ECO:0000256" key="2">
    <source>
        <dbReference type="ARBA" id="ARBA00023015"/>
    </source>
</evidence>
<keyword evidence="3" id="KW-0238">DNA-binding</keyword>
<dbReference type="PROSITE" id="PS51369">
    <property type="entry name" value="TCP"/>
    <property type="match status" value="1"/>
</dbReference>
<name>A0A835JAP9_9ROSI</name>
<dbReference type="InterPro" id="IPR017887">
    <property type="entry name" value="TF_TCP_subgr"/>
</dbReference>
<evidence type="ECO:0000256" key="1">
    <source>
        <dbReference type="ARBA" id="ARBA00004123"/>
    </source>
</evidence>
<gene>
    <name evidence="8" type="ORF">SADUNF_Sadunf15G0052100</name>
</gene>
<dbReference type="PANTHER" id="PTHR31072">
    <property type="entry name" value="TRANSCRIPTION FACTOR TCP4-RELATED"/>
    <property type="match status" value="1"/>
</dbReference>
<dbReference type="PANTHER" id="PTHR31072:SF252">
    <property type="entry name" value="TRANSCRIPTION FACTOR TCP17"/>
    <property type="match status" value="1"/>
</dbReference>
<sequence>MISNSRDKDLRGKQAGGGSSEAGKISEAAPSTSSRQWSAFRNPRIVRVSRNFGGKDRHSKVCTVRGLRDRRIRLSVPTAIQLYDLQHKLGLSQPSKVIDWLLDATKNDIDKLPPLQMPVPGYGQFHQPVLFSHQSNIASPFFDPNSTFIKDVGFHSLGIKIDTGTAGVDGRVQNSSSTSYSRDIEDSVRAKSKQSETIQKGKWIRANEGGEIGSYRATEQVSAQNFFPLATHSSLPSLLSNTNMPFNSYHWEASNLSLSKEFGSHGFQSQTENSLNSPSSLPLSSGSQLYFCPPPPMPPLFPSYPPCVTTHLENESRDMNHFQLLSSSSSQHILPIPRAMSSRTKPFSLNLNPGPLHLLNNNESSPDEDKTDS</sequence>
<feature type="compositionally biased region" description="Low complexity" evidence="6">
    <location>
        <begin position="353"/>
        <end position="362"/>
    </location>
</feature>
<evidence type="ECO:0000313" key="8">
    <source>
        <dbReference type="EMBL" id="KAF9667712.1"/>
    </source>
</evidence>
<keyword evidence="4" id="KW-0804">Transcription</keyword>
<accession>A0A835JAP9</accession>